<dbReference type="SUPFAM" id="SSF46785">
    <property type="entry name" value="Winged helix' DNA-binding domain"/>
    <property type="match status" value="1"/>
</dbReference>
<keyword evidence="2" id="KW-1133">Transmembrane helix</keyword>
<sequence>MYRSVLAGIVALILAVSVVSAGGSLPGASHTTADISSATLTPDSASSLETNGRVTAVQSQQFDSTTFEVTVSENGDSTWTFRHERQLNTSSDSNETDEYREFAEQFEEEETELYVRFTEQAQALTATGSNQTDRQMEATNFNRSAGINYRPNPMGYVEMSFTWTGFATVDDDGSVTVGDVFDGGLYIGPDQSFVVRPGDGLVFESAQPEGQYLGTSLESASSVTWNGEREFPDGQPRVVLVPEGSDGSDSQVDGNSSLTDLFSSTWLVAGLVVVALGLGGFAWYRFGSGASTDDSPDDGPAPDAASQRLPDGAVDSEADQPPTLPDESLMTDEDRVVKLIRDNGGRMKQVNIVEETGWSKSKVSMLLSDMEEEGTISKLRVGRENIISLDGFEPEATKSPFEE</sequence>
<evidence type="ECO:0000313" key="5">
    <source>
        <dbReference type="EMBL" id="MFC4246273.1"/>
    </source>
</evidence>
<feature type="domain" description="DUF7345" evidence="4">
    <location>
        <begin position="68"/>
        <end position="200"/>
    </location>
</feature>
<dbReference type="RefSeq" id="WP_246967629.1">
    <property type="nucleotide sequence ID" value="NZ_CP095397.1"/>
</dbReference>
<evidence type="ECO:0000259" key="4">
    <source>
        <dbReference type="Pfam" id="PF24036"/>
    </source>
</evidence>
<dbReference type="Pfam" id="PF24036">
    <property type="entry name" value="DUF7345"/>
    <property type="match status" value="1"/>
</dbReference>
<feature type="transmembrane region" description="Helical" evidence="2">
    <location>
        <begin position="266"/>
        <end position="284"/>
    </location>
</feature>
<gene>
    <name evidence="5" type="ORF">ACFOZ7_04595</name>
</gene>
<reference evidence="5 6" key="1">
    <citation type="journal article" date="2014" name="Int. J. Syst. Evol. Microbiol.">
        <title>Complete genome sequence of Corynebacterium casei LMG S-19264T (=DSM 44701T), isolated from a smear-ripened cheese.</title>
        <authorList>
            <consortium name="US DOE Joint Genome Institute (JGI-PGF)"/>
            <person name="Walter F."/>
            <person name="Albersmeier A."/>
            <person name="Kalinowski J."/>
            <person name="Ruckert C."/>
        </authorList>
    </citation>
    <scope>NUCLEOTIDE SEQUENCE [LARGE SCALE GENOMIC DNA]</scope>
    <source>
        <strain evidence="5 6">IBRC-M 10912</strain>
    </source>
</reference>
<name>A0ABD5NX58_9EURY</name>
<dbReference type="AlphaFoldDB" id="A0ABD5NX58"/>
<dbReference type="GeneID" id="71854951"/>
<feature type="region of interest" description="Disordered" evidence="1">
    <location>
        <begin position="291"/>
        <end position="329"/>
    </location>
</feature>
<dbReference type="Proteomes" id="UP001595821">
    <property type="component" value="Unassembled WGS sequence"/>
</dbReference>
<dbReference type="InterPro" id="IPR055769">
    <property type="entry name" value="DUF7345"/>
</dbReference>
<proteinExistence type="predicted"/>
<dbReference type="Pfam" id="PF24034">
    <property type="entry name" value="DUF7343"/>
    <property type="match status" value="1"/>
</dbReference>
<accession>A0ABD5NX58</accession>
<protein>
    <submittedName>
        <fullName evidence="5">Helix-turn-helix transcriptional regulator</fullName>
    </submittedName>
</protein>
<evidence type="ECO:0000256" key="1">
    <source>
        <dbReference type="SAM" id="MobiDB-lite"/>
    </source>
</evidence>
<keyword evidence="2" id="KW-0472">Membrane</keyword>
<evidence type="ECO:0000256" key="2">
    <source>
        <dbReference type="SAM" id="Phobius"/>
    </source>
</evidence>
<feature type="domain" description="DUF7343" evidence="3">
    <location>
        <begin position="329"/>
        <end position="389"/>
    </location>
</feature>
<dbReference type="InterPro" id="IPR036390">
    <property type="entry name" value="WH_DNA-bd_sf"/>
</dbReference>
<comment type="caution">
    <text evidence="5">The sequence shown here is derived from an EMBL/GenBank/DDBJ whole genome shotgun (WGS) entry which is preliminary data.</text>
</comment>
<evidence type="ECO:0000313" key="6">
    <source>
        <dbReference type="Proteomes" id="UP001595821"/>
    </source>
</evidence>
<evidence type="ECO:0000259" key="3">
    <source>
        <dbReference type="Pfam" id="PF24034"/>
    </source>
</evidence>
<dbReference type="InterPro" id="IPR055767">
    <property type="entry name" value="DUF7343"/>
</dbReference>
<dbReference type="EMBL" id="JBHSDJ010000013">
    <property type="protein sequence ID" value="MFC4246273.1"/>
    <property type="molecule type" value="Genomic_DNA"/>
</dbReference>
<organism evidence="5 6">
    <name type="scientific">Natribaculum luteum</name>
    <dbReference type="NCBI Taxonomy" id="1586232"/>
    <lineage>
        <taxon>Archaea</taxon>
        <taxon>Methanobacteriati</taxon>
        <taxon>Methanobacteriota</taxon>
        <taxon>Stenosarchaea group</taxon>
        <taxon>Halobacteria</taxon>
        <taxon>Halobacteriales</taxon>
        <taxon>Natrialbaceae</taxon>
        <taxon>Natribaculum</taxon>
    </lineage>
</organism>
<keyword evidence="2" id="KW-0812">Transmembrane</keyword>